<dbReference type="EMBL" id="JBHSMU010000009">
    <property type="protein sequence ID" value="MFC5460236.1"/>
    <property type="molecule type" value="Genomic_DNA"/>
</dbReference>
<keyword evidence="1" id="KW-0560">Oxidoreductase</keyword>
<dbReference type="PANTHER" id="PTHR13789:SF309">
    <property type="entry name" value="PUTATIVE (AFU_ORTHOLOGUE AFUA_6G14510)-RELATED"/>
    <property type="match status" value="1"/>
</dbReference>
<dbReference type="Proteomes" id="UP001596050">
    <property type="component" value="Unassembled WGS sequence"/>
</dbReference>
<gene>
    <name evidence="4" type="ORF">ACFPN5_10500</name>
</gene>
<comment type="caution">
    <text evidence="4">The sequence shown here is derived from an EMBL/GenBank/DDBJ whole genome shotgun (WGS) entry which is preliminary data.</text>
</comment>
<feature type="domain" description="FAD-binding" evidence="3">
    <location>
        <begin position="8"/>
        <end position="313"/>
    </location>
</feature>
<keyword evidence="2" id="KW-0503">Monooxygenase</keyword>
<dbReference type="Pfam" id="PF01494">
    <property type="entry name" value="FAD_binding_3"/>
    <property type="match status" value="1"/>
</dbReference>
<keyword evidence="5" id="KW-1185">Reference proteome</keyword>
<name>A0ABW0L649_9BURK</name>
<reference evidence="5" key="1">
    <citation type="journal article" date="2019" name="Int. J. Syst. Evol. Microbiol.">
        <title>The Global Catalogue of Microorganisms (GCM) 10K type strain sequencing project: providing services to taxonomists for standard genome sequencing and annotation.</title>
        <authorList>
            <consortium name="The Broad Institute Genomics Platform"/>
            <consortium name="The Broad Institute Genome Sequencing Center for Infectious Disease"/>
            <person name="Wu L."/>
            <person name="Ma J."/>
        </authorList>
    </citation>
    <scope>NUCLEOTIDE SEQUENCE [LARGE SCALE GENOMIC DNA]</scope>
    <source>
        <strain evidence="5">KACC 12649</strain>
    </source>
</reference>
<sequence length="399" mass="41925">MPSCKLLNVGIIGAGTAGLAAAIALARAGHGVTVFEKHGSLTPLGAGLLIQPQGIAALDALGVGPAFSAASVPVTRLLGTSHRNWTLVDIPYDETEARGVSRAALSQVLFDAALALGVRIAYGSPVDRIAVDGQQAAVHVHADAFTFDLVVIADGAASTLPAQAGLAVASTVYRWGALWAMFDVADWPGQALLEQRYHGTRRMFGLMPTARAGGKLRLSMFWSLPCAGYDAWRARPIAAWKDELLALWPQAAPVIDQIEGHDQFTLATYRHARAKRLASGPVCVIGDAAHAMSPQLGLGSTLAVQDALALADAVGERGAIGGAALYSTRRLCAVRNHQMLSRALTPCFQADGGGLWRDLMFATGLKIPGVARLMYRSIAAPPAAQKQIPPKAVQALRRD</sequence>
<dbReference type="Gene3D" id="3.50.50.60">
    <property type="entry name" value="FAD/NAD(P)-binding domain"/>
    <property type="match status" value="1"/>
</dbReference>
<organism evidence="4 5">
    <name type="scientific">Massilia niabensis</name>
    <dbReference type="NCBI Taxonomy" id="544910"/>
    <lineage>
        <taxon>Bacteria</taxon>
        <taxon>Pseudomonadati</taxon>
        <taxon>Pseudomonadota</taxon>
        <taxon>Betaproteobacteria</taxon>
        <taxon>Burkholderiales</taxon>
        <taxon>Oxalobacteraceae</taxon>
        <taxon>Telluria group</taxon>
        <taxon>Massilia</taxon>
    </lineage>
</organism>
<dbReference type="RefSeq" id="WP_379783113.1">
    <property type="nucleotide sequence ID" value="NZ_JBHSMU010000009.1"/>
</dbReference>
<dbReference type="PANTHER" id="PTHR13789">
    <property type="entry name" value="MONOOXYGENASE"/>
    <property type="match status" value="1"/>
</dbReference>
<dbReference type="PRINTS" id="PR00420">
    <property type="entry name" value="RNGMNOXGNASE"/>
</dbReference>
<evidence type="ECO:0000256" key="2">
    <source>
        <dbReference type="ARBA" id="ARBA00023033"/>
    </source>
</evidence>
<evidence type="ECO:0000313" key="4">
    <source>
        <dbReference type="EMBL" id="MFC5460236.1"/>
    </source>
</evidence>
<evidence type="ECO:0000313" key="5">
    <source>
        <dbReference type="Proteomes" id="UP001596050"/>
    </source>
</evidence>
<dbReference type="Gene3D" id="3.30.9.10">
    <property type="entry name" value="D-Amino Acid Oxidase, subunit A, domain 2"/>
    <property type="match status" value="1"/>
</dbReference>
<protein>
    <submittedName>
        <fullName evidence="4">FAD-dependent oxidoreductase</fullName>
    </submittedName>
</protein>
<proteinExistence type="predicted"/>
<dbReference type="InterPro" id="IPR036188">
    <property type="entry name" value="FAD/NAD-bd_sf"/>
</dbReference>
<evidence type="ECO:0000259" key="3">
    <source>
        <dbReference type="Pfam" id="PF01494"/>
    </source>
</evidence>
<dbReference type="InterPro" id="IPR050493">
    <property type="entry name" value="FAD-dep_Monooxygenase_BioMet"/>
</dbReference>
<dbReference type="InterPro" id="IPR002938">
    <property type="entry name" value="FAD-bd"/>
</dbReference>
<dbReference type="SUPFAM" id="SSF51905">
    <property type="entry name" value="FAD/NAD(P)-binding domain"/>
    <property type="match status" value="1"/>
</dbReference>
<evidence type="ECO:0000256" key="1">
    <source>
        <dbReference type="ARBA" id="ARBA00023002"/>
    </source>
</evidence>
<accession>A0ABW0L649</accession>